<dbReference type="Proteomes" id="UP000568380">
    <property type="component" value="Unassembled WGS sequence"/>
</dbReference>
<keyword evidence="1" id="KW-0472">Membrane</keyword>
<dbReference type="AlphaFoldDB" id="A0A7W8A7G9"/>
<organism evidence="2 3">
    <name type="scientific">Nonomuraea endophytica</name>
    <dbReference type="NCBI Taxonomy" id="714136"/>
    <lineage>
        <taxon>Bacteria</taxon>
        <taxon>Bacillati</taxon>
        <taxon>Actinomycetota</taxon>
        <taxon>Actinomycetes</taxon>
        <taxon>Streptosporangiales</taxon>
        <taxon>Streptosporangiaceae</taxon>
        <taxon>Nonomuraea</taxon>
    </lineage>
</organism>
<keyword evidence="1" id="KW-1133">Transmembrane helix</keyword>
<name>A0A7W8A7G9_9ACTN</name>
<keyword evidence="1" id="KW-0812">Transmembrane</keyword>
<dbReference type="EMBL" id="JACHIN010000009">
    <property type="protein sequence ID" value="MBB5081017.1"/>
    <property type="molecule type" value="Genomic_DNA"/>
</dbReference>
<accession>A0A7W8A7G9</accession>
<keyword evidence="3" id="KW-1185">Reference proteome</keyword>
<evidence type="ECO:0000313" key="3">
    <source>
        <dbReference type="Proteomes" id="UP000568380"/>
    </source>
</evidence>
<gene>
    <name evidence="2" type="ORF">HNR40_006506</name>
</gene>
<evidence type="ECO:0000313" key="2">
    <source>
        <dbReference type="EMBL" id="MBB5081017.1"/>
    </source>
</evidence>
<proteinExistence type="predicted"/>
<evidence type="ECO:0000256" key="1">
    <source>
        <dbReference type="SAM" id="Phobius"/>
    </source>
</evidence>
<sequence>MRRKVMRTLAEARPDGLDPVPGGVRAPGRRRGSGWVAMVAVAVVVAAVVTVPRLWMDGRETTATAAGTLDVAAEAARRQVPLPEGNYWSVTTLISAEESAGRYRVTVTSKTERFLPRDPAGFQLLAMTGLHTRPLTAKDAAAWRAAGSPRLCGDDTDCENDVSPVGRHRYTAMPSLWPLDDSGLTLPLSRLVELPVEPAALRERLLALWPAYQERMKDWPPAPKGAALPTRDTWLWSLSLDLLATPVSGGTRAALYQMLEDLPGVRGLGRVTDAGGRPGAAIAMGGEQLVVSEETGQVLARQDAAASGRVVNAVLFQGAKWVGKLPRLPKGCPKVPVRDTDCVG</sequence>
<comment type="caution">
    <text evidence="2">The sequence shown here is derived from an EMBL/GenBank/DDBJ whole genome shotgun (WGS) entry which is preliminary data.</text>
</comment>
<dbReference type="RefSeq" id="WP_184967966.1">
    <property type="nucleotide sequence ID" value="NZ_JACHIN010000009.1"/>
</dbReference>
<feature type="transmembrane region" description="Helical" evidence="1">
    <location>
        <begin position="35"/>
        <end position="55"/>
    </location>
</feature>
<reference evidence="2 3" key="1">
    <citation type="submission" date="2020-08" db="EMBL/GenBank/DDBJ databases">
        <title>Genomic Encyclopedia of Type Strains, Phase IV (KMG-IV): sequencing the most valuable type-strain genomes for metagenomic binning, comparative biology and taxonomic classification.</title>
        <authorList>
            <person name="Goeker M."/>
        </authorList>
    </citation>
    <scope>NUCLEOTIDE SEQUENCE [LARGE SCALE GENOMIC DNA]</scope>
    <source>
        <strain evidence="2 3">DSM 45385</strain>
    </source>
</reference>
<protein>
    <submittedName>
        <fullName evidence="2">Uncharacterized protein</fullName>
    </submittedName>
</protein>